<dbReference type="GO" id="GO:0008972">
    <property type="term" value="F:phosphomethylpyrimidine kinase activity"/>
    <property type="evidence" value="ECO:0007669"/>
    <property type="project" value="UniProtKB-EC"/>
</dbReference>
<name>A0A9D1A827_9FIRM</name>
<dbReference type="Proteomes" id="UP000824250">
    <property type="component" value="Unassembled WGS sequence"/>
</dbReference>
<dbReference type="EC" id="2.7.4.7" evidence="6"/>
<evidence type="ECO:0000256" key="1">
    <source>
        <dbReference type="ARBA" id="ARBA00000151"/>
    </source>
</evidence>
<keyword evidence="10 17" id="KW-0418">Kinase</keyword>
<keyword evidence="9" id="KW-0547">Nucleotide-binding</keyword>
<evidence type="ECO:0000256" key="12">
    <source>
        <dbReference type="ARBA" id="ARBA00022977"/>
    </source>
</evidence>
<dbReference type="FunFam" id="3.40.1190.20:FF:000003">
    <property type="entry name" value="Phosphomethylpyrimidine kinase ThiD"/>
    <property type="match status" value="1"/>
</dbReference>
<evidence type="ECO:0000256" key="15">
    <source>
        <dbReference type="ARBA" id="ARBA00043176"/>
    </source>
</evidence>
<evidence type="ECO:0000256" key="11">
    <source>
        <dbReference type="ARBA" id="ARBA00022840"/>
    </source>
</evidence>
<dbReference type="InterPro" id="IPR013749">
    <property type="entry name" value="PM/HMP-P_kinase-1"/>
</dbReference>
<comment type="similarity">
    <text evidence="4">Belongs to the ThiD family.</text>
</comment>
<evidence type="ECO:0000259" key="16">
    <source>
        <dbReference type="Pfam" id="PF08543"/>
    </source>
</evidence>
<evidence type="ECO:0000256" key="14">
    <source>
        <dbReference type="ARBA" id="ARBA00042102"/>
    </source>
</evidence>
<dbReference type="GO" id="GO:0005524">
    <property type="term" value="F:ATP binding"/>
    <property type="evidence" value="ECO:0007669"/>
    <property type="project" value="UniProtKB-KW"/>
</dbReference>
<comment type="catalytic activity">
    <reaction evidence="1">
        <text>4-amino-5-hydroxymethyl-2-methylpyrimidine + ATP = 4-amino-2-methyl-5-(phosphooxymethyl)pyrimidine + ADP + H(+)</text>
        <dbReference type="Rhea" id="RHEA:23096"/>
        <dbReference type="ChEBI" id="CHEBI:15378"/>
        <dbReference type="ChEBI" id="CHEBI:16892"/>
        <dbReference type="ChEBI" id="CHEBI:30616"/>
        <dbReference type="ChEBI" id="CHEBI:58354"/>
        <dbReference type="ChEBI" id="CHEBI:456216"/>
        <dbReference type="EC" id="2.7.1.49"/>
    </reaction>
</comment>
<dbReference type="GO" id="GO:0009228">
    <property type="term" value="P:thiamine biosynthetic process"/>
    <property type="evidence" value="ECO:0007669"/>
    <property type="project" value="UniProtKB-KW"/>
</dbReference>
<evidence type="ECO:0000256" key="2">
    <source>
        <dbReference type="ARBA" id="ARBA00000565"/>
    </source>
</evidence>
<comment type="catalytic activity">
    <reaction evidence="2">
        <text>4-amino-2-methyl-5-(phosphooxymethyl)pyrimidine + ATP = 4-amino-2-methyl-5-(diphosphooxymethyl)pyrimidine + ADP</text>
        <dbReference type="Rhea" id="RHEA:19893"/>
        <dbReference type="ChEBI" id="CHEBI:30616"/>
        <dbReference type="ChEBI" id="CHEBI:57841"/>
        <dbReference type="ChEBI" id="CHEBI:58354"/>
        <dbReference type="ChEBI" id="CHEBI:456216"/>
        <dbReference type="EC" id="2.7.4.7"/>
    </reaction>
</comment>
<proteinExistence type="inferred from homology"/>
<reference evidence="17" key="2">
    <citation type="journal article" date="2021" name="PeerJ">
        <title>Extensive microbial diversity within the chicken gut microbiome revealed by metagenomics and culture.</title>
        <authorList>
            <person name="Gilroy R."/>
            <person name="Ravi A."/>
            <person name="Getino M."/>
            <person name="Pursley I."/>
            <person name="Horton D.L."/>
            <person name="Alikhan N.F."/>
            <person name="Baker D."/>
            <person name="Gharbi K."/>
            <person name="Hall N."/>
            <person name="Watson M."/>
            <person name="Adriaenssens E.M."/>
            <person name="Foster-Nyarko E."/>
            <person name="Jarju S."/>
            <person name="Secka A."/>
            <person name="Antonio M."/>
            <person name="Oren A."/>
            <person name="Chaudhuri R.R."/>
            <person name="La Ragione R."/>
            <person name="Hildebrand F."/>
            <person name="Pallen M.J."/>
        </authorList>
    </citation>
    <scope>NUCLEOTIDE SEQUENCE</scope>
    <source>
        <strain evidence="17">CHK180-2868</strain>
    </source>
</reference>
<comment type="pathway">
    <text evidence="3">Cofactor biosynthesis; thiamine diphosphate biosynthesis; 4-amino-2-methyl-5-diphosphomethylpyrimidine from 5-amino-1-(5-phospho-D-ribosyl)imidazole: step 3/3.</text>
</comment>
<organism evidence="17 18">
    <name type="scientific">Candidatus Copromonas faecavium</name>
    <name type="common">nom. illeg.</name>
    <dbReference type="NCBI Taxonomy" id="2840740"/>
    <lineage>
        <taxon>Bacteria</taxon>
        <taxon>Bacillati</taxon>
        <taxon>Bacillota</taxon>
        <taxon>Clostridia</taxon>
        <taxon>Lachnospirales</taxon>
        <taxon>Lachnospiraceae</taxon>
        <taxon>Candidatus Copromonas (nom. illeg.)</taxon>
    </lineage>
</organism>
<accession>A0A9D1A827</accession>
<evidence type="ECO:0000256" key="9">
    <source>
        <dbReference type="ARBA" id="ARBA00022741"/>
    </source>
</evidence>
<dbReference type="Pfam" id="PF08543">
    <property type="entry name" value="Phos_pyr_kin"/>
    <property type="match status" value="1"/>
</dbReference>
<dbReference type="AlphaFoldDB" id="A0A9D1A827"/>
<dbReference type="SUPFAM" id="SSF53613">
    <property type="entry name" value="Ribokinase-like"/>
    <property type="match status" value="1"/>
</dbReference>
<comment type="caution">
    <text evidence="17">The sequence shown here is derived from an EMBL/GenBank/DDBJ whole genome shotgun (WGS) entry which is preliminary data.</text>
</comment>
<dbReference type="EMBL" id="DVGC01000064">
    <property type="protein sequence ID" value="HIR06548.1"/>
    <property type="molecule type" value="Genomic_DNA"/>
</dbReference>
<dbReference type="PANTHER" id="PTHR20858">
    <property type="entry name" value="PHOSPHOMETHYLPYRIMIDINE KINASE"/>
    <property type="match status" value="1"/>
</dbReference>
<evidence type="ECO:0000256" key="7">
    <source>
        <dbReference type="ARBA" id="ARBA00019161"/>
    </source>
</evidence>
<dbReference type="InterPro" id="IPR004399">
    <property type="entry name" value="HMP/HMP-P_kinase_dom"/>
</dbReference>
<evidence type="ECO:0000256" key="10">
    <source>
        <dbReference type="ARBA" id="ARBA00022777"/>
    </source>
</evidence>
<evidence type="ECO:0000256" key="4">
    <source>
        <dbReference type="ARBA" id="ARBA00009879"/>
    </source>
</evidence>
<evidence type="ECO:0000256" key="8">
    <source>
        <dbReference type="ARBA" id="ARBA00022679"/>
    </source>
</evidence>
<evidence type="ECO:0000313" key="17">
    <source>
        <dbReference type="EMBL" id="HIR06548.1"/>
    </source>
</evidence>
<dbReference type="Gene3D" id="3.40.1190.20">
    <property type="match status" value="1"/>
</dbReference>
<dbReference type="GO" id="GO:0005829">
    <property type="term" value="C:cytosol"/>
    <property type="evidence" value="ECO:0007669"/>
    <property type="project" value="TreeGrafter"/>
</dbReference>
<evidence type="ECO:0000256" key="6">
    <source>
        <dbReference type="ARBA" id="ARBA00012963"/>
    </source>
</evidence>
<keyword evidence="12" id="KW-0784">Thiamine biosynthesis</keyword>
<evidence type="ECO:0000256" key="3">
    <source>
        <dbReference type="ARBA" id="ARBA00004769"/>
    </source>
</evidence>
<dbReference type="PANTHER" id="PTHR20858:SF17">
    <property type="entry name" value="HYDROXYMETHYLPYRIMIDINE_PHOSPHOMETHYLPYRIMIDINE KINASE THI20-RELATED"/>
    <property type="match status" value="1"/>
</dbReference>
<keyword evidence="11" id="KW-0067">ATP-binding</keyword>
<feature type="domain" description="Pyridoxamine kinase/Phosphomethylpyrimidine kinase" evidence="16">
    <location>
        <begin position="11"/>
        <end position="259"/>
    </location>
</feature>
<dbReference type="EC" id="2.7.1.49" evidence="5"/>
<reference evidence="17" key="1">
    <citation type="submission" date="2020-10" db="EMBL/GenBank/DDBJ databases">
        <authorList>
            <person name="Gilroy R."/>
        </authorList>
    </citation>
    <scope>NUCLEOTIDE SEQUENCE</scope>
    <source>
        <strain evidence="17">CHK180-2868</strain>
    </source>
</reference>
<dbReference type="GO" id="GO:0008902">
    <property type="term" value="F:hydroxymethylpyrimidine kinase activity"/>
    <property type="evidence" value="ECO:0007669"/>
    <property type="project" value="UniProtKB-EC"/>
</dbReference>
<gene>
    <name evidence="17" type="primary">thiD</name>
    <name evidence="17" type="ORF">IAB28_11390</name>
</gene>
<sequence length="271" mass="28745">MKRVLTIAGSDCSGGAGIQADLKTMTAYGMYGMSAITALTVQNTQGVFDICEPDVKYLKGQLDVIFSDIMPDAVKVGMLSSPEVVKTVSQALKQYKPARVVVDPVMVSTSGYALMKESAAGEAMEELYSLATVLTPNLSETNVLLGMAGLEARVENRADMERAALGLSDYFKTAVLVKGGHLSDGADDCLGEQGEVSWFTGERIETKNTHGTGCTLSSAIACGLAAGWSLKKSVECAKWYLQKALKADPKLGHGNGPVNHCFGIPECFGRE</sequence>
<protein>
    <recommendedName>
        <fullName evidence="7">Hydroxymethylpyrimidine/phosphomethylpyrimidine kinase</fullName>
        <ecNumber evidence="5">2.7.1.49</ecNumber>
        <ecNumber evidence="6">2.7.4.7</ecNumber>
    </recommendedName>
    <alternativeName>
        <fullName evidence="14">Hydroxymethylpyrimidine kinase</fullName>
    </alternativeName>
    <alternativeName>
        <fullName evidence="15">Hydroxymethylpyrimidine phosphate kinase</fullName>
    </alternativeName>
</protein>
<evidence type="ECO:0000313" key="18">
    <source>
        <dbReference type="Proteomes" id="UP000824250"/>
    </source>
</evidence>
<dbReference type="NCBIfam" id="TIGR00097">
    <property type="entry name" value="HMP-P_kinase"/>
    <property type="match status" value="1"/>
</dbReference>
<evidence type="ECO:0000256" key="13">
    <source>
        <dbReference type="ARBA" id="ARBA00037917"/>
    </source>
</evidence>
<comment type="pathway">
    <text evidence="13">Cofactor biosynthesis; thiamine diphosphate biosynthesis; 4-amino-2-methyl-5-diphosphomethylpyrimidine from 5-amino-1-(5-phospho-D-ribosyl)imidazole: step 2/3.</text>
</comment>
<evidence type="ECO:0000256" key="5">
    <source>
        <dbReference type="ARBA" id="ARBA00012135"/>
    </source>
</evidence>
<dbReference type="CDD" id="cd01169">
    <property type="entry name" value="HMPP_kinase"/>
    <property type="match status" value="1"/>
</dbReference>
<keyword evidence="8 17" id="KW-0808">Transferase</keyword>
<dbReference type="InterPro" id="IPR029056">
    <property type="entry name" value="Ribokinase-like"/>
</dbReference>